<accession>A0ABS5FDN8</accession>
<dbReference type="RefSeq" id="WP_212491958.1">
    <property type="nucleotide sequence ID" value="NZ_JAFCJH010000004.1"/>
</dbReference>
<dbReference type="Proteomes" id="UP001315278">
    <property type="component" value="Unassembled WGS sequence"/>
</dbReference>
<dbReference type="EMBL" id="JAFCJH010000004">
    <property type="protein sequence ID" value="MBR0794895.1"/>
    <property type="molecule type" value="Genomic_DNA"/>
</dbReference>
<comment type="caution">
    <text evidence="1">The sequence shown here is derived from an EMBL/GenBank/DDBJ whole genome shotgun (WGS) entry which is preliminary data.</text>
</comment>
<protein>
    <submittedName>
        <fullName evidence="1">Uncharacterized protein</fullName>
    </submittedName>
</protein>
<organism evidence="1 2">
    <name type="scientific">Bradyrhizobium jicamae</name>
    <dbReference type="NCBI Taxonomy" id="280332"/>
    <lineage>
        <taxon>Bacteria</taxon>
        <taxon>Pseudomonadati</taxon>
        <taxon>Pseudomonadota</taxon>
        <taxon>Alphaproteobacteria</taxon>
        <taxon>Hyphomicrobiales</taxon>
        <taxon>Nitrobacteraceae</taxon>
        <taxon>Bradyrhizobium</taxon>
    </lineage>
</organism>
<evidence type="ECO:0000313" key="2">
    <source>
        <dbReference type="Proteomes" id="UP001315278"/>
    </source>
</evidence>
<gene>
    <name evidence="1" type="ORF">JQ615_05765</name>
</gene>
<sequence>MNEYFFDLLRSGRSFFPYFQTNDSTDQACFEKIASSDFFDGEASGVMFLRRTLQEWGGLH</sequence>
<keyword evidence="2" id="KW-1185">Reference proteome</keyword>
<proteinExistence type="predicted"/>
<reference evidence="2" key="1">
    <citation type="journal article" date="2021" name="ISME J.">
        <title>Evolutionary origin and ecological implication of a unique nif island in free-living Bradyrhizobium lineages.</title>
        <authorList>
            <person name="Tao J."/>
        </authorList>
    </citation>
    <scope>NUCLEOTIDE SEQUENCE [LARGE SCALE GENOMIC DNA]</scope>
    <source>
        <strain evidence="2">SZCCT0434</strain>
    </source>
</reference>
<evidence type="ECO:0000313" key="1">
    <source>
        <dbReference type="EMBL" id="MBR0794895.1"/>
    </source>
</evidence>
<name>A0ABS5FDN8_9BRAD</name>